<gene>
    <name evidence="1" type="ORF">F511_28625</name>
</gene>
<organism evidence="1 2">
    <name type="scientific">Dorcoceras hygrometricum</name>
    <dbReference type="NCBI Taxonomy" id="472368"/>
    <lineage>
        <taxon>Eukaryota</taxon>
        <taxon>Viridiplantae</taxon>
        <taxon>Streptophyta</taxon>
        <taxon>Embryophyta</taxon>
        <taxon>Tracheophyta</taxon>
        <taxon>Spermatophyta</taxon>
        <taxon>Magnoliopsida</taxon>
        <taxon>eudicotyledons</taxon>
        <taxon>Gunneridae</taxon>
        <taxon>Pentapetalae</taxon>
        <taxon>asterids</taxon>
        <taxon>lamiids</taxon>
        <taxon>Lamiales</taxon>
        <taxon>Gesneriaceae</taxon>
        <taxon>Didymocarpoideae</taxon>
        <taxon>Trichosporeae</taxon>
        <taxon>Loxocarpinae</taxon>
        <taxon>Dorcoceras</taxon>
    </lineage>
</organism>
<dbReference type="AlphaFoldDB" id="A0A2Z7BT17"/>
<evidence type="ECO:0000313" key="2">
    <source>
        <dbReference type="Proteomes" id="UP000250235"/>
    </source>
</evidence>
<protein>
    <submittedName>
        <fullName evidence="1">Uncharacterized protein</fullName>
    </submittedName>
</protein>
<dbReference type="Proteomes" id="UP000250235">
    <property type="component" value="Unassembled WGS sequence"/>
</dbReference>
<evidence type="ECO:0000313" key="1">
    <source>
        <dbReference type="EMBL" id="KZV37703.1"/>
    </source>
</evidence>
<sequence>MTRVTSSFNLTLSATSASSNFKLRNQNQQLSLRHADVISADSKSTSRSYSTVDQR</sequence>
<reference evidence="1 2" key="1">
    <citation type="journal article" date="2015" name="Proc. Natl. Acad. Sci. U.S.A.">
        <title>The resurrection genome of Boea hygrometrica: A blueprint for survival of dehydration.</title>
        <authorList>
            <person name="Xiao L."/>
            <person name="Yang G."/>
            <person name="Zhang L."/>
            <person name="Yang X."/>
            <person name="Zhao S."/>
            <person name="Ji Z."/>
            <person name="Zhou Q."/>
            <person name="Hu M."/>
            <person name="Wang Y."/>
            <person name="Chen M."/>
            <person name="Xu Y."/>
            <person name="Jin H."/>
            <person name="Xiao X."/>
            <person name="Hu G."/>
            <person name="Bao F."/>
            <person name="Hu Y."/>
            <person name="Wan P."/>
            <person name="Li L."/>
            <person name="Deng X."/>
            <person name="Kuang T."/>
            <person name="Xiang C."/>
            <person name="Zhu J.K."/>
            <person name="Oliver M.J."/>
            <person name="He Y."/>
        </authorList>
    </citation>
    <scope>NUCLEOTIDE SEQUENCE [LARGE SCALE GENOMIC DNA]</scope>
    <source>
        <strain evidence="2">cv. XS01</strain>
    </source>
</reference>
<name>A0A2Z7BT17_9LAMI</name>
<accession>A0A2Z7BT17</accession>
<keyword evidence="2" id="KW-1185">Reference proteome</keyword>
<dbReference type="EMBL" id="KV002513">
    <property type="protein sequence ID" value="KZV37703.1"/>
    <property type="molecule type" value="Genomic_DNA"/>
</dbReference>
<proteinExistence type="predicted"/>